<dbReference type="Proteomes" id="UP000827872">
    <property type="component" value="Linkage Group LG15"/>
</dbReference>
<gene>
    <name evidence="1" type="ORF">K3G42_009388</name>
</gene>
<comment type="caution">
    <text evidence="1">The sequence shown here is derived from an EMBL/GenBank/DDBJ whole genome shotgun (WGS) entry which is preliminary data.</text>
</comment>
<sequence length="81" mass="9206">MLFLVLSCLILDPEVLCYFSEERNHVSIHWFGLIGTMDGFLKKPFSKMSCQPTVAQPGPKKETSWGMQISVLIKNHEPVLL</sequence>
<evidence type="ECO:0000313" key="2">
    <source>
        <dbReference type="Proteomes" id="UP000827872"/>
    </source>
</evidence>
<accession>A0ACB8EVM0</accession>
<organism evidence="1 2">
    <name type="scientific">Sphaerodactylus townsendi</name>
    <dbReference type="NCBI Taxonomy" id="933632"/>
    <lineage>
        <taxon>Eukaryota</taxon>
        <taxon>Metazoa</taxon>
        <taxon>Chordata</taxon>
        <taxon>Craniata</taxon>
        <taxon>Vertebrata</taxon>
        <taxon>Euteleostomi</taxon>
        <taxon>Lepidosauria</taxon>
        <taxon>Squamata</taxon>
        <taxon>Bifurcata</taxon>
        <taxon>Gekkota</taxon>
        <taxon>Sphaerodactylidae</taxon>
        <taxon>Sphaerodactylus</taxon>
    </lineage>
</organism>
<proteinExistence type="predicted"/>
<protein>
    <submittedName>
        <fullName evidence="1">Uncharacterized protein</fullName>
    </submittedName>
</protein>
<keyword evidence="2" id="KW-1185">Reference proteome</keyword>
<reference evidence="1" key="1">
    <citation type="submission" date="2021-08" db="EMBL/GenBank/DDBJ databases">
        <title>The first chromosome-level gecko genome reveals the dynamic sex chromosomes of Neotropical dwarf geckos (Sphaerodactylidae: Sphaerodactylus).</title>
        <authorList>
            <person name="Pinto B.J."/>
            <person name="Keating S.E."/>
            <person name="Gamble T."/>
        </authorList>
    </citation>
    <scope>NUCLEOTIDE SEQUENCE</scope>
    <source>
        <strain evidence="1">TG3544</strain>
    </source>
</reference>
<evidence type="ECO:0000313" key="1">
    <source>
        <dbReference type="EMBL" id="KAH7996661.1"/>
    </source>
</evidence>
<name>A0ACB8EVM0_9SAUR</name>
<dbReference type="EMBL" id="CM037628">
    <property type="protein sequence ID" value="KAH7996661.1"/>
    <property type="molecule type" value="Genomic_DNA"/>
</dbReference>